<keyword evidence="3" id="KW-1185">Reference proteome</keyword>
<reference evidence="2 3" key="1">
    <citation type="submission" date="2019-03" db="EMBL/GenBank/DDBJ databases">
        <title>Genomic Encyclopedia of Type Strains, Phase IV (KMG-IV): sequencing the most valuable type-strain genomes for metagenomic binning, comparative biology and taxonomic classification.</title>
        <authorList>
            <person name="Goeker M."/>
        </authorList>
    </citation>
    <scope>NUCLEOTIDE SEQUENCE [LARGE SCALE GENOMIC DNA]</scope>
    <source>
        <strain evidence="2 3">DSM 25488</strain>
    </source>
</reference>
<dbReference type="Pfam" id="PF01551">
    <property type="entry name" value="Peptidase_M23"/>
    <property type="match status" value="1"/>
</dbReference>
<dbReference type="GO" id="GO:0004222">
    <property type="term" value="F:metalloendopeptidase activity"/>
    <property type="evidence" value="ECO:0007669"/>
    <property type="project" value="TreeGrafter"/>
</dbReference>
<protein>
    <submittedName>
        <fullName evidence="2">Peptidase M23-like protein</fullName>
    </submittedName>
</protein>
<dbReference type="EMBL" id="SNZB01000003">
    <property type="protein sequence ID" value="TDR20625.1"/>
    <property type="molecule type" value="Genomic_DNA"/>
</dbReference>
<dbReference type="SUPFAM" id="SSF51261">
    <property type="entry name" value="Duplicated hybrid motif"/>
    <property type="match status" value="1"/>
</dbReference>
<sequence>MKFLLYVNAMKYVIFVLSVFFAFAANASEYFLKLKGEPVQGALIIGQTNPQAEVYLDDNRMAMTEDGYFIFGFGRFDDKDKVLAIKHQGQTYKTTVPVMAREFPTERIDGLPANKVNPPAERLARIAKESAQVKQARAVWSEQKAFLESFVWPAEGRVSGVYGSRRILNGEPKRPHYGMDIANVTGSTVIAPASGVVTMAVNDHYYTGGTIIIDHGYGLNTTYLHLSQVNVSEGQVLEQGQKIGEIGATGRATGPHLDWRLNIGTSLRLDPQLIIPPK</sequence>
<evidence type="ECO:0000313" key="3">
    <source>
        <dbReference type="Proteomes" id="UP000295724"/>
    </source>
</evidence>
<dbReference type="InterPro" id="IPR050570">
    <property type="entry name" value="Cell_wall_metabolism_enzyme"/>
</dbReference>
<gene>
    <name evidence="2" type="ORF">C8D91_1600</name>
</gene>
<dbReference type="InterPro" id="IPR011055">
    <property type="entry name" value="Dup_hybrid_motif"/>
</dbReference>
<name>A0A4R6XLV9_9GAMM</name>
<dbReference type="AlphaFoldDB" id="A0A4R6XLV9"/>
<proteinExistence type="predicted"/>
<evidence type="ECO:0000313" key="2">
    <source>
        <dbReference type="EMBL" id="TDR20625.1"/>
    </source>
</evidence>
<dbReference type="PANTHER" id="PTHR21666">
    <property type="entry name" value="PEPTIDASE-RELATED"/>
    <property type="match status" value="1"/>
</dbReference>
<feature type="domain" description="M23ase beta-sheet core" evidence="1">
    <location>
        <begin position="175"/>
        <end position="263"/>
    </location>
</feature>
<dbReference type="CDD" id="cd12797">
    <property type="entry name" value="M23_peptidase"/>
    <property type="match status" value="1"/>
</dbReference>
<dbReference type="Gene3D" id="2.70.70.10">
    <property type="entry name" value="Glucose Permease (Domain IIA)"/>
    <property type="match status" value="1"/>
</dbReference>
<comment type="caution">
    <text evidence="2">The sequence shown here is derived from an EMBL/GenBank/DDBJ whole genome shotgun (WGS) entry which is preliminary data.</text>
</comment>
<dbReference type="PANTHER" id="PTHR21666:SF285">
    <property type="entry name" value="M23 FAMILY METALLOPEPTIDASE"/>
    <property type="match status" value="1"/>
</dbReference>
<dbReference type="FunFam" id="2.70.70.10:FF:000019">
    <property type="entry name" value="M23 family peptidase"/>
    <property type="match status" value="1"/>
</dbReference>
<accession>A0A4R6XLV9</accession>
<organism evidence="2 3">
    <name type="scientific">Marinicella litoralis</name>
    <dbReference type="NCBI Taxonomy" id="644220"/>
    <lineage>
        <taxon>Bacteria</taxon>
        <taxon>Pseudomonadati</taxon>
        <taxon>Pseudomonadota</taxon>
        <taxon>Gammaproteobacteria</taxon>
        <taxon>Lysobacterales</taxon>
        <taxon>Marinicellaceae</taxon>
        <taxon>Marinicella</taxon>
    </lineage>
</organism>
<evidence type="ECO:0000259" key="1">
    <source>
        <dbReference type="Pfam" id="PF01551"/>
    </source>
</evidence>
<dbReference type="Proteomes" id="UP000295724">
    <property type="component" value="Unassembled WGS sequence"/>
</dbReference>
<dbReference type="InterPro" id="IPR016047">
    <property type="entry name" value="M23ase_b-sheet_dom"/>
</dbReference>